<feature type="region of interest" description="Disordered" evidence="2">
    <location>
        <begin position="489"/>
        <end position="509"/>
    </location>
</feature>
<keyword evidence="1" id="KW-0863">Zinc-finger</keyword>
<dbReference type="InterPro" id="IPR002035">
    <property type="entry name" value="VWF_A"/>
</dbReference>
<evidence type="ECO:0000256" key="2">
    <source>
        <dbReference type="SAM" id="MobiDB-lite"/>
    </source>
</evidence>
<keyword evidence="1" id="KW-0479">Metal-binding</keyword>
<name>A0AAV8S5I9_9ROSI</name>
<comment type="caution">
    <text evidence="4">The sequence shown here is derived from an EMBL/GenBank/DDBJ whole genome shotgun (WGS) entry which is preliminary data.</text>
</comment>
<protein>
    <recommendedName>
        <fullName evidence="3">RING-type domain-containing protein</fullName>
    </recommendedName>
</protein>
<feature type="domain" description="RING-type" evidence="3">
    <location>
        <begin position="86"/>
        <end position="134"/>
    </location>
</feature>
<dbReference type="AlphaFoldDB" id="A0AAV8S5I9"/>
<dbReference type="Pfam" id="PF13519">
    <property type="entry name" value="VWA_2"/>
    <property type="match status" value="1"/>
</dbReference>
<evidence type="ECO:0000313" key="5">
    <source>
        <dbReference type="Proteomes" id="UP001159364"/>
    </source>
</evidence>
<dbReference type="SMART" id="SM00184">
    <property type="entry name" value="RING"/>
    <property type="match status" value="1"/>
</dbReference>
<keyword evidence="5" id="KW-1185">Reference proteome</keyword>
<dbReference type="EMBL" id="JAIWQS010000192">
    <property type="protein sequence ID" value="KAJ8747329.1"/>
    <property type="molecule type" value="Genomic_DNA"/>
</dbReference>
<dbReference type="Gene3D" id="3.30.40.10">
    <property type="entry name" value="Zinc/RING finger domain, C3HC4 (zinc finger)"/>
    <property type="match status" value="1"/>
</dbReference>
<dbReference type="PANTHER" id="PTHR10579:SF47">
    <property type="entry name" value="OS09G0298500 PROTEIN"/>
    <property type="match status" value="1"/>
</dbReference>
<dbReference type="SUPFAM" id="SSF53300">
    <property type="entry name" value="vWA-like"/>
    <property type="match status" value="1"/>
</dbReference>
<feature type="compositionally biased region" description="Basic residues" evidence="2">
    <location>
        <begin position="224"/>
        <end position="235"/>
    </location>
</feature>
<evidence type="ECO:0000313" key="4">
    <source>
        <dbReference type="EMBL" id="KAJ8747329.1"/>
    </source>
</evidence>
<accession>A0AAV8S5I9</accession>
<evidence type="ECO:0000256" key="1">
    <source>
        <dbReference type="PROSITE-ProRule" id="PRU00175"/>
    </source>
</evidence>
<reference evidence="4 5" key="1">
    <citation type="submission" date="2021-09" db="EMBL/GenBank/DDBJ databases">
        <title>Genomic insights and catalytic innovation underlie evolution of tropane alkaloids biosynthesis.</title>
        <authorList>
            <person name="Wang Y.-J."/>
            <person name="Tian T."/>
            <person name="Huang J.-P."/>
            <person name="Huang S.-X."/>
        </authorList>
    </citation>
    <scope>NUCLEOTIDE SEQUENCE [LARGE SCALE GENOMIC DNA]</scope>
    <source>
        <strain evidence="4">KIB-2018</strain>
        <tissue evidence="4">Leaf</tissue>
    </source>
</reference>
<dbReference type="GO" id="GO:0008270">
    <property type="term" value="F:zinc ion binding"/>
    <property type="evidence" value="ECO:0007669"/>
    <property type="project" value="UniProtKB-KW"/>
</dbReference>
<dbReference type="InterPro" id="IPR051266">
    <property type="entry name" value="CLCR"/>
</dbReference>
<organism evidence="4 5">
    <name type="scientific">Erythroxylum novogranatense</name>
    <dbReference type="NCBI Taxonomy" id="1862640"/>
    <lineage>
        <taxon>Eukaryota</taxon>
        <taxon>Viridiplantae</taxon>
        <taxon>Streptophyta</taxon>
        <taxon>Embryophyta</taxon>
        <taxon>Tracheophyta</taxon>
        <taxon>Spermatophyta</taxon>
        <taxon>Magnoliopsida</taxon>
        <taxon>eudicotyledons</taxon>
        <taxon>Gunneridae</taxon>
        <taxon>Pentapetalae</taxon>
        <taxon>rosids</taxon>
        <taxon>fabids</taxon>
        <taxon>Malpighiales</taxon>
        <taxon>Erythroxylaceae</taxon>
        <taxon>Erythroxylum</taxon>
    </lineage>
</organism>
<dbReference type="Pfam" id="PF13639">
    <property type="entry name" value="zf-RING_2"/>
    <property type="match status" value="1"/>
</dbReference>
<dbReference type="PROSITE" id="PS50089">
    <property type="entry name" value="ZF_RING_2"/>
    <property type="match status" value="1"/>
</dbReference>
<gene>
    <name evidence="4" type="ORF">K2173_013133</name>
</gene>
<sequence>MGVGGTSSKLKKAAKKMVVVACGSFSSRNPRALADPVSNHAQENISASTVMSPTMAKNISEGHFEEEESITRTNDHNLASKLQNLCAICLETLSYGSCNSPGQAIFTAQCSHAFHFACISSNVRHGSVTCPICRAQWTQLPRNLNPLCSLSCNLNDPIFQILDDSIANFRVHRRSFLRSARYDDDDPTEPDHVPNQPRLDISLLPYPCTQHSSLQPAARSTLYQHHHQHHHHHRSSYLTGTGSSSLMNHLNRRFAAYLSVKLAHQQATDFVLVASPNGPHLRLLKQSLSLVVFSLRPIDRLAIVTYSSAAARVFPLRRMTSCGKRTALQVIDRLFYTGEADPIEGLKKGIKILEDRAHKNPQSCILHLSDSPTRSYHALNLQIPFPIHRFHVGFGFGASNGFVMHEFEEFLARLLKGVIRDVQLRIVEEDMIVSLGELRGNEERRILLDLTDSQTQHVCVSYSYVEGGIDEFTRTGDIVVSLADKRETAETGREAADSQEGSVVGGRTSSVESWDYHDPYMARRWAKHLHGYRL</sequence>
<dbReference type="Gene3D" id="3.40.50.410">
    <property type="entry name" value="von Willebrand factor, type A domain"/>
    <property type="match status" value="1"/>
</dbReference>
<evidence type="ECO:0000259" key="3">
    <source>
        <dbReference type="PROSITE" id="PS50089"/>
    </source>
</evidence>
<dbReference type="Proteomes" id="UP001159364">
    <property type="component" value="Unassembled WGS sequence"/>
</dbReference>
<keyword evidence="1" id="KW-0862">Zinc</keyword>
<dbReference type="InterPro" id="IPR036465">
    <property type="entry name" value="vWFA_dom_sf"/>
</dbReference>
<feature type="region of interest" description="Disordered" evidence="2">
    <location>
        <begin position="221"/>
        <end position="240"/>
    </location>
</feature>
<proteinExistence type="predicted"/>
<dbReference type="InterPro" id="IPR013083">
    <property type="entry name" value="Znf_RING/FYVE/PHD"/>
</dbReference>
<dbReference type="PANTHER" id="PTHR10579">
    <property type="entry name" value="CALCIUM-ACTIVATED CHLORIDE CHANNEL REGULATOR"/>
    <property type="match status" value="1"/>
</dbReference>
<dbReference type="InterPro" id="IPR001841">
    <property type="entry name" value="Znf_RING"/>
</dbReference>
<dbReference type="SUPFAM" id="SSF57850">
    <property type="entry name" value="RING/U-box"/>
    <property type="match status" value="1"/>
</dbReference>